<dbReference type="GeneID" id="31773852"/>
<feature type="transmembrane region" description="Helical" evidence="1">
    <location>
        <begin position="46"/>
        <end position="63"/>
    </location>
</feature>
<dbReference type="Proteomes" id="UP000196803">
    <property type="component" value="Unassembled WGS sequence"/>
</dbReference>
<gene>
    <name evidence="2" type="ORF">SAMN05216240_0546</name>
</gene>
<organism evidence="2 3">
    <name type="scientific">Caldicellulosiruptor bescii</name>
    <name type="common">Anaerocellum thermophilum</name>
    <dbReference type="NCBI Taxonomy" id="31899"/>
    <lineage>
        <taxon>Bacteria</taxon>
        <taxon>Bacillati</taxon>
        <taxon>Bacillota</taxon>
        <taxon>Bacillota incertae sedis</taxon>
        <taxon>Caldicellulosiruptorales</taxon>
        <taxon>Caldicellulosiruptoraceae</taxon>
        <taxon>Caldicellulosiruptor</taxon>
    </lineage>
</organism>
<keyword evidence="1" id="KW-0812">Transmembrane</keyword>
<proteinExistence type="predicted"/>
<name>A0ABY1S5U3_CALBS</name>
<dbReference type="RefSeq" id="WP_015908813.1">
    <property type="nucleotide sequence ID" value="NZ_FUZJ01000001.1"/>
</dbReference>
<evidence type="ECO:0000256" key="1">
    <source>
        <dbReference type="SAM" id="Phobius"/>
    </source>
</evidence>
<evidence type="ECO:0000313" key="3">
    <source>
        <dbReference type="Proteomes" id="UP000196803"/>
    </source>
</evidence>
<accession>A0ABY1S5U3</accession>
<dbReference type="EMBL" id="FXXC01000001">
    <property type="protein sequence ID" value="SMR91587.1"/>
    <property type="molecule type" value="Genomic_DNA"/>
</dbReference>
<keyword evidence="1" id="KW-1133">Transmembrane helix</keyword>
<sequence>MSDMLGKEVREVKDELVAFKTSTLTELANFKLDIAKELRSTKWQTLGLMVGLTAIFVTIILVFK</sequence>
<protein>
    <recommendedName>
        <fullName evidence="4">Hemolysin XhlA</fullName>
    </recommendedName>
</protein>
<keyword evidence="1" id="KW-0472">Membrane</keyword>
<evidence type="ECO:0000313" key="2">
    <source>
        <dbReference type="EMBL" id="SMR91587.1"/>
    </source>
</evidence>
<keyword evidence="3" id="KW-1185">Reference proteome</keyword>
<evidence type="ECO:0008006" key="4">
    <source>
        <dbReference type="Google" id="ProtNLM"/>
    </source>
</evidence>
<reference evidence="2 3" key="1">
    <citation type="submission" date="2017-05" db="EMBL/GenBank/DDBJ databases">
        <authorList>
            <person name="Varghese N."/>
            <person name="Submissions S."/>
        </authorList>
    </citation>
    <scope>NUCLEOTIDE SEQUENCE [LARGE SCALE GENOMIC DNA]</scope>
    <source>
        <strain evidence="2 3">MACB1020</strain>
    </source>
</reference>
<comment type="caution">
    <text evidence="2">The sequence shown here is derived from an EMBL/GenBank/DDBJ whole genome shotgun (WGS) entry which is preliminary data.</text>
</comment>